<comment type="similarity">
    <text evidence="1">Belongs to the cytochrome P450 family.</text>
</comment>
<dbReference type="SUPFAM" id="SSF48264">
    <property type="entry name" value="Cytochrome P450"/>
    <property type="match status" value="1"/>
</dbReference>
<evidence type="ECO:0000313" key="2">
    <source>
        <dbReference type="EMBL" id="MDO7868237.1"/>
    </source>
</evidence>
<dbReference type="InterPro" id="IPR036396">
    <property type="entry name" value="Cyt_P450_sf"/>
</dbReference>
<accession>A0ABT9B0K9</accession>
<sequence length="440" mass="46479">MALDFKHASIVEGVRFTAQVGVPNVVQGLFKKRPGVVSTVGKLPADALAHRLVAGLAAKYGPDPFWVRVGGDEALLVTHPDDLRIVLGGSPSPFASDPDAKRKGMAAFQPTALTISRGDLWADRRAFAEAVLQTASPLHSLAGTFAAIAAEEADALATSGELTYEALNLAFQRLTRRVVLGDAAADDTALTDALGELMAAGNKMPGAPAEGYDAFHARLAAYVAEPDASALTGLVAGAPSTAETDVPGQLIHWLFAMGDTLPTNLYRALALLSAHPDALARVRAESAGDGGVEAVAGSAYLAGCILEAMRLWPTTALFGRVQAEEYRWTNGQKTPVGTQLLIHNLFNHRNPDRVPFADRFAPEEWSEGSAGEDWSFNFFSHGPQGCPGYGLSIFLGQAFLGRLLAQVTPRITRGTALDAGKPLPYGWDVYAATLALDPLV</sequence>
<dbReference type="Pfam" id="PF00067">
    <property type="entry name" value="p450"/>
    <property type="match status" value="1"/>
</dbReference>
<proteinExistence type="inferred from homology"/>
<organism evidence="2 3">
    <name type="scientific">Nocardioides jiangxiensis</name>
    <dbReference type="NCBI Taxonomy" id="3064524"/>
    <lineage>
        <taxon>Bacteria</taxon>
        <taxon>Bacillati</taxon>
        <taxon>Actinomycetota</taxon>
        <taxon>Actinomycetes</taxon>
        <taxon>Propionibacteriales</taxon>
        <taxon>Nocardioidaceae</taxon>
        <taxon>Nocardioides</taxon>
    </lineage>
</organism>
<dbReference type="Proteomes" id="UP001233314">
    <property type="component" value="Unassembled WGS sequence"/>
</dbReference>
<evidence type="ECO:0000256" key="1">
    <source>
        <dbReference type="ARBA" id="ARBA00010617"/>
    </source>
</evidence>
<dbReference type="PANTHER" id="PTHR24305">
    <property type="entry name" value="CYTOCHROME P450"/>
    <property type="match status" value="1"/>
</dbReference>
<gene>
    <name evidence="2" type="ORF">Q5722_07620</name>
</gene>
<dbReference type="InterPro" id="IPR001128">
    <property type="entry name" value="Cyt_P450"/>
</dbReference>
<keyword evidence="3" id="KW-1185">Reference proteome</keyword>
<evidence type="ECO:0000313" key="3">
    <source>
        <dbReference type="Proteomes" id="UP001233314"/>
    </source>
</evidence>
<dbReference type="Gene3D" id="1.10.630.10">
    <property type="entry name" value="Cytochrome P450"/>
    <property type="match status" value="1"/>
</dbReference>
<protein>
    <submittedName>
        <fullName evidence="2">Cytochrome P450</fullName>
    </submittedName>
</protein>
<name>A0ABT9B0K9_9ACTN</name>
<comment type="caution">
    <text evidence="2">The sequence shown here is derived from an EMBL/GenBank/DDBJ whole genome shotgun (WGS) entry which is preliminary data.</text>
</comment>
<dbReference type="EMBL" id="JAUQTA010000001">
    <property type="protein sequence ID" value="MDO7868237.1"/>
    <property type="molecule type" value="Genomic_DNA"/>
</dbReference>
<reference evidence="2 3" key="1">
    <citation type="submission" date="2023-07" db="EMBL/GenBank/DDBJ databases">
        <title>Nocardioides sp. nov WY-20 isolated from soil.</title>
        <authorList>
            <person name="Liu B."/>
            <person name="Wan Y."/>
        </authorList>
    </citation>
    <scope>NUCLEOTIDE SEQUENCE [LARGE SCALE GENOMIC DNA]</scope>
    <source>
        <strain evidence="2 3">WY-20</strain>
    </source>
</reference>
<dbReference type="PANTHER" id="PTHR24305:SF166">
    <property type="entry name" value="CYTOCHROME P450 12A4, MITOCHONDRIAL-RELATED"/>
    <property type="match status" value="1"/>
</dbReference>
<dbReference type="InterPro" id="IPR050121">
    <property type="entry name" value="Cytochrome_P450_monoxygenase"/>
</dbReference>
<dbReference type="RefSeq" id="WP_305027614.1">
    <property type="nucleotide sequence ID" value="NZ_JAUQTA010000001.1"/>
</dbReference>